<gene>
    <name evidence="2" type="ORF">U1T56_22285</name>
</gene>
<protein>
    <submittedName>
        <fullName evidence="2">DUF1289 domain-containing protein</fullName>
    </submittedName>
</protein>
<dbReference type="Proteomes" id="UP001375743">
    <property type="component" value="Unassembled WGS sequence"/>
</dbReference>
<dbReference type="PANTHER" id="PTHR35175">
    <property type="entry name" value="DUF1289 DOMAIN-CONTAINING PROTEIN"/>
    <property type="match status" value="1"/>
</dbReference>
<reference evidence="2 3" key="1">
    <citation type="submission" date="2024-01" db="EMBL/GenBank/DDBJ databases">
        <title>Multi-omics insights into the function and evolution of sodium benzoate biodegradation pathways in Benzoatithermus flavus gen. nov., sp. nov. from hot spring.</title>
        <authorList>
            <person name="Hu C.-J."/>
            <person name="Li W.-J."/>
        </authorList>
    </citation>
    <scope>NUCLEOTIDE SEQUENCE [LARGE SCALE GENOMIC DNA]</scope>
    <source>
        <strain evidence="2 3">SYSU G07066</strain>
    </source>
</reference>
<sequence length="67" mass="7654">MGVCRLDASRAMCEGCLRTTHEIARWPSADTTERLEIVQRLRERRRAAGRTSEADSRPRRRARASVA</sequence>
<accession>A0ABU8XZK4</accession>
<name>A0ABU8XZK4_9PROT</name>
<dbReference type="PANTHER" id="PTHR35175:SF2">
    <property type="entry name" value="DUF1289 DOMAIN-CONTAINING PROTEIN"/>
    <property type="match status" value="1"/>
</dbReference>
<dbReference type="Pfam" id="PF06945">
    <property type="entry name" value="DUF1289"/>
    <property type="match status" value="1"/>
</dbReference>
<dbReference type="InterPro" id="IPR010710">
    <property type="entry name" value="DUF1289"/>
</dbReference>
<evidence type="ECO:0000313" key="3">
    <source>
        <dbReference type="Proteomes" id="UP001375743"/>
    </source>
</evidence>
<evidence type="ECO:0000313" key="2">
    <source>
        <dbReference type="EMBL" id="MEK0085893.1"/>
    </source>
</evidence>
<evidence type="ECO:0000256" key="1">
    <source>
        <dbReference type="SAM" id="MobiDB-lite"/>
    </source>
</evidence>
<keyword evidence="3" id="KW-1185">Reference proteome</keyword>
<organism evidence="2 3">
    <name type="scientific">Benzoatithermus flavus</name>
    <dbReference type="NCBI Taxonomy" id="3108223"/>
    <lineage>
        <taxon>Bacteria</taxon>
        <taxon>Pseudomonadati</taxon>
        <taxon>Pseudomonadota</taxon>
        <taxon>Alphaproteobacteria</taxon>
        <taxon>Geminicoccales</taxon>
        <taxon>Geminicoccaceae</taxon>
        <taxon>Benzoatithermus</taxon>
    </lineage>
</organism>
<feature type="compositionally biased region" description="Basic residues" evidence="1">
    <location>
        <begin position="58"/>
        <end position="67"/>
    </location>
</feature>
<feature type="region of interest" description="Disordered" evidence="1">
    <location>
        <begin position="43"/>
        <end position="67"/>
    </location>
</feature>
<comment type="caution">
    <text evidence="2">The sequence shown here is derived from an EMBL/GenBank/DDBJ whole genome shotgun (WGS) entry which is preliminary data.</text>
</comment>
<dbReference type="EMBL" id="JBBLZC010000037">
    <property type="protein sequence ID" value="MEK0085893.1"/>
    <property type="molecule type" value="Genomic_DNA"/>
</dbReference>
<proteinExistence type="predicted"/>